<feature type="compositionally biased region" description="Polar residues" evidence="1">
    <location>
        <begin position="107"/>
        <end position="121"/>
    </location>
</feature>
<name>W9YFB8_9EURO</name>
<dbReference type="HOGENOM" id="CLU_053559_0_0_1"/>
<feature type="region of interest" description="Disordered" evidence="1">
    <location>
        <begin position="1"/>
        <end position="39"/>
    </location>
</feature>
<dbReference type="InterPro" id="IPR044688">
    <property type="entry name" value="SCI-1-like"/>
</dbReference>
<feature type="compositionally biased region" description="Basic residues" evidence="1">
    <location>
        <begin position="7"/>
        <end position="27"/>
    </location>
</feature>
<accession>W9YFB8</accession>
<dbReference type="PANTHER" id="PTHR34117:SF1">
    <property type="entry name" value="STYLE CELL-CYCLE INHIBITOR 1"/>
    <property type="match status" value="1"/>
</dbReference>
<dbReference type="EMBL" id="AMWN01000004">
    <property type="protein sequence ID" value="EXJ87941.1"/>
    <property type="molecule type" value="Genomic_DNA"/>
</dbReference>
<dbReference type="GeneID" id="19159746"/>
<feature type="compositionally biased region" description="Polar residues" evidence="1">
    <location>
        <begin position="140"/>
        <end position="150"/>
    </location>
</feature>
<keyword evidence="3" id="KW-1185">Reference proteome</keyword>
<feature type="region of interest" description="Disordered" evidence="1">
    <location>
        <begin position="106"/>
        <end position="274"/>
    </location>
</feature>
<comment type="caution">
    <text evidence="2">The sequence shown here is derived from an EMBL/GenBank/DDBJ whole genome shotgun (WGS) entry which is preliminary data.</text>
</comment>
<feature type="compositionally biased region" description="Basic and acidic residues" evidence="1">
    <location>
        <begin position="211"/>
        <end position="226"/>
    </location>
</feature>
<dbReference type="PANTHER" id="PTHR34117">
    <property type="entry name" value="STYLE CELL-CYCLE INHIBITOR 1"/>
    <property type="match status" value="1"/>
</dbReference>
<dbReference type="eggNOG" id="ENOG502RA14">
    <property type="taxonomic scope" value="Eukaryota"/>
</dbReference>
<feature type="compositionally biased region" description="Basic and acidic residues" evidence="1">
    <location>
        <begin position="259"/>
        <end position="274"/>
    </location>
</feature>
<organism evidence="2 3">
    <name type="scientific">Capronia coronata CBS 617.96</name>
    <dbReference type="NCBI Taxonomy" id="1182541"/>
    <lineage>
        <taxon>Eukaryota</taxon>
        <taxon>Fungi</taxon>
        <taxon>Dikarya</taxon>
        <taxon>Ascomycota</taxon>
        <taxon>Pezizomycotina</taxon>
        <taxon>Eurotiomycetes</taxon>
        <taxon>Chaetothyriomycetidae</taxon>
        <taxon>Chaetothyriales</taxon>
        <taxon>Herpotrichiellaceae</taxon>
        <taxon>Capronia</taxon>
    </lineage>
</organism>
<evidence type="ECO:0000256" key="1">
    <source>
        <dbReference type="SAM" id="MobiDB-lite"/>
    </source>
</evidence>
<feature type="compositionally biased region" description="Basic and acidic residues" evidence="1">
    <location>
        <begin position="233"/>
        <end position="245"/>
    </location>
</feature>
<feature type="compositionally biased region" description="Basic and acidic residues" evidence="1">
    <location>
        <begin position="181"/>
        <end position="203"/>
    </location>
</feature>
<evidence type="ECO:0000313" key="2">
    <source>
        <dbReference type="EMBL" id="EXJ87941.1"/>
    </source>
</evidence>
<protein>
    <submittedName>
        <fullName evidence="2">Uncharacterized protein</fullName>
    </submittedName>
</protein>
<evidence type="ECO:0000313" key="3">
    <source>
        <dbReference type="Proteomes" id="UP000019484"/>
    </source>
</evidence>
<gene>
    <name evidence="2" type="ORF">A1O1_04868</name>
</gene>
<dbReference type="AlphaFoldDB" id="W9YFB8"/>
<dbReference type="RefSeq" id="XP_007723947.1">
    <property type="nucleotide sequence ID" value="XM_007725757.1"/>
</dbReference>
<sequence>MRETHRSSRSRSPHRHEGKRSRHRSRSPQHTSPRVALPYNAREISRHDLDLYRPMFAVYLDIQKQLEIVDLDETEVKGRWKSFVKKWNRGELAEGWYDPKTLEKARTSVQTSKAPATNTQEADAGSGDDDEYGPPPPTSIGPSRNNTTVRDTAFGASIPSLQDLRARDEQAQEEAASARGKQREGLRHERIIDRKLQKERLEEIAPLAEPGTRERQLEKKREKADSNRAFATAKEDGDVELKEADVMGDEDSLGQLKKMQKENERRKNEREIRKEEIMRARRAETEARLAKMKEKEDRTMAIFKEIAKARFGGGAGDEQS</sequence>
<reference evidence="2 3" key="1">
    <citation type="submission" date="2013-03" db="EMBL/GenBank/DDBJ databases">
        <title>The Genome Sequence of Capronia coronata CBS 617.96.</title>
        <authorList>
            <consortium name="The Broad Institute Genomics Platform"/>
            <person name="Cuomo C."/>
            <person name="de Hoog S."/>
            <person name="Gorbushina A."/>
            <person name="Walker B."/>
            <person name="Young S.K."/>
            <person name="Zeng Q."/>
            <person name="Gargeya S."/>
            <person name="Fitzgerald M."/>
            <person name="Haas B."/>
            <person name="Abouelleil A."/>
            <person name="Allen A.W."/>
            <person name="Alvarado L."/>
            <person name="Arachchi H.M."/>
            <person name="Berlin A.M."/>
            <person name="Chapman S.B."/>
            <person name="Gainer-Dewar J."/>
            <person name="Goldberg J."/>
            <person name="Griggs A."/>
            <person name="Gujja S."/>
            <person name="Hansen M."/>
            <person name="Howarth C."/>
            <person name="Imamovic A."/>
            <person name="Ireland A."/>
            <person name="Larimer J."/>
            <person name="McCowan C."/>
            <person name="Murphy C."/>
            <person name="Pearson M."/>
            <person name="Poon T.W."/>
            <person name="Priest M."/>
            <person name="Roberts A."/>
            <person name="Saif S."/>
            <person name="Shea T."/>
            <person name="Sisk P."/>
            <person name="Sykes S."/>
            <person name="Wortman J."/>
            <person name="Nusbaum C."/>
            <person name="Birren B."/>
        </authorList>
    </citation>
    <scope>NUCLEOTIDE SEQUENCE [LARGE SCALE GENOMIC DNA]</scope>
    <source>
        <strain evidence="2 3">CBS 617.96</strain>
    </source>
</reference>
<proteinExistence type="predicted"/>
<dbReference type="Proteomes" id="UP000019484">
    <property type="component" value="Unassembled WGS sequence"/>
</dbReference>
<dbReference type="OrthoDB" id="2139939at2759"/>